<dbReference type="Gene3D" id="3.90.320.10">
    <property type="match status" value="1"/>
</dbReference>
<dbReference type="InterPro" id="IPR042493">
    <property type="entry name" value="XPD_DNA_FeS"/>
</dbReference>
<comment type="similarity">
    <text evidence="13">Belongs to the helicase family. DinG subfamily.</text>
</comment>
<evidence type="ECO:0000256" key="4">
    <source>
        <dbReference type="ARBA" id="ARBA00022763"/>
    </source>
</evidence>
<dbReference type="InterPro" id="IPR006555">
    <property type="entry name" value="ATP-dep_Helicase_C"/>
</dbReference>
<dbReference type="Pfam" id="PF06733">
    <property type="entry name" value="DEAD_2"/>
    <property type="match status" value="1"/>
</dbReference>
<organism evidence="15 16">
    <name type="scientific">Anaerosphaera aminiphila DSM 21120</name>
    <dbReference type="NCBI Taxonomy" id="1120995"/>
    <lineage>
        <taxon>Bacteria</taxon>
        <taxon>Bacillati</taxon>
        <taxon>Bacillota</taxon>
        <taxon>Tissierellia</taxon>
        <taxon>Tissierellales</taxon>
        <taxon>Peptoniphilaceae</taxon>
        <taxon>Anaerosphaera</taxon>
    </lineage>
</organism>
<dbReference type="Proteomes" id="UP000184032">
    <property type="component" value="Unassembled WGS sequence"/>
</dbReference>
<dbReference type="GO" id="GO:0016818">
    <property type="term" value="F:hydrolase activity, acting on acid anhydrides, in phosphorus-containing anhydrides"/>
    <property type="evidence" value="ECO:0007669"/>
    <property type="project" value="InterPro"/>
</dbReference>
<evidence type="ECO:0000256" key="13">
    <source>
        <dbReference type="ARBA" id="ARBA00038058"/>
    </source>
</evidence>
<evidence type="ECO:0000313" key="16">
    <source>
        <dbReference type="Proteomes" id="UP000184032"/>
    </source>
</evidence>
<dbReference type="AlphaFoldDB" id="A0A1M5R7X4"/>
<dbReference type="InterPro" id="IPR006554">
    <property type="entry name" value="Helicase-like_DEXD_c2"/>
</dbReference>
<keyword evidence="11" id="KW-0234">DNA repair</keyword>
<feature type="domain" description="Helicase ATP-binding" evidence="14">
    <location>
        <begin position="180"/>
        <end position="422"/>
    </location>
</feature>
<evidence type="ECO:0000256" key="3">
    <source>
        <dbReference type="ARBA" id="ARBA00022741"/>
    </source>
</evidence>
<keyword evidence="8" id="KW-0408">Iron</keyword>
<keyword evidence="9" id="KW-0411">Iron-sulfur</keyword>
<evidence type="ECO:0000256" key="6">
    <source>
        <dbReference type="ARBA" id="ARBA00022806"/>
    </source>
</evidence>
<dbReference type="Gene3D" id="1.10.30.20">
    <property type="entry name" value="Bacterial XPD DNA helicase, FeS cluster domain"/>
    <property type="match status" value="1"/>
</dbReference>
<keyword evidence="10" id="KW-0238">DNA-binding</keyword>
<dbReference type="GO" id="GO:0003677">
    <property type="term" value="F:DNA binding"/>
    <property type="evidence" value="ECO:0007669"/>
    <property type="project" value="UniProtKB-KW"/>
</dbReference>
<dbReference type="InterPro" id="IPR014013">
    <property type="entry name" value="Helic_SF1/SF2_ATP-bd_DinG/Rad3"/>
</dbReference>
<gene>
    <name evidence="15" type="ORF">SAMN02745245_00857</name>
</gene>
<evidence type="ECO:0000256" key="1">
    <source>
        <dbReference type="ARBA" id="ARBA00022485"/>
    </source>
</evidence>
<keyword evidence="7" id="KW-0067">ATP-binding</keyword>
<evidence type="ECO:0000256" key="5">
    <source>
        <dbReference type="ARBA" id="ARBA00022801"/>
    </source>
</evidence>
<reference evidence="15 16" key="1">
    <citation type="submission" date="2016-11" db="EMBL/GenBank/DDBJ databases">
        <authorList>
            <person name="Jaros S."/>
            <person name="Januszkiewicz K."/>
            <person name="Wedrychowicz H."/>
        </authorList>
    </citation>
    <scope>NUCLEOTIDE SEQUENCE [LARGE SCALE GENOMIC DNA]</scope>
    <source>
        <strain evidence="15 16">DSM 21120</strain>
    </source>
</reference>
<dbReference type="InterPro" id="IPR027417">
    <property type="entry name" value="P-loop_NTPase"/>
</dbReference>
<keyword evidence="12" id="KW-0413">Isomerase</keyword>
<keyword evidence="1" id="KW-0004">4Fe-4S</keyword>
<dbReference type="RefSeq" id="WP_234945629.1">
    <property type="nucleotide sequence ID" value="NZ_FQXI01000004.1"/>
</dbReference>
<evidence type="ECO:0000256" key="10">
    <source>
        <dbReference type="ARBA" id="ARBA00023125"/>
    </source>
</evidence>
<dbReference type="EMBL" id="FQXI01000004">
    <property type="protein sequence ID" value="SHH22447.1"/>
    <property type="molecule type" value="Genomic_DNA"/>
</dbReference>
<dbReference type="InterPro" id="IPR045028">
    <property type="entry name" value="DinG/Rad3-like"/>
</dbReference>
<dbReference type="STRING" id="1120995.SAMN02745245_00857"/>
<dbReference type="PANTHER" id="PTHR11472">
    <property type="entry name" value="DNA REPAIR DEAD HELICASE RAD3/XP-D SUBFAMILY MEMBER"/>
    <property type="match status" value="1"/>
</dbReference>
<dbReference type="PROSITE" id="PS51193">
    <property type="entry name" value="HELICASE_ATP_BIND_2"/>
    <property type="match status" value="1"/>
</dbReference>
<dbReference type="GO" id="GO:0051539">
    <property type="term" value="F:4 iron, 4 sulfur cluster binding"/>
    <property type="evidence" value="ECO:0007669"/>
    <property type="project" value="UniProtKB-KW"/>
</dbReference>
<dbReference type="SMART" id="SM00491">
    <property type="entry name" value="HELICc2"/>
    <property type="match status" value="1"/>
</dbReference>
<keyword evidence="6 15" id="KW-0347">Helicase</keyword>
<evidence type="ECO:0000256" key="7">
    <source>
        <dbReference type="ARBA" id="ARBA00022840"/>
    </source>
</evidence>
<evidence type="ECO:0000256" key="9">
    <source>
        <dbReference type="ARBA" id="ARBA00023014"/>
    </source>
</evidence>
<dbReference type="InterPro" id="IPR010614">
    <property type="entry name" value="RAD3-like_helicase_DEAD"/>
</dbReference>
<name>A0A1M5R7X4_9FIRM</name>
<evidence type="ECO:0000256" key="8">
    <source>
        <dbReference type="ARBA" id="ARBA00023004"/>
    </source>
</evidence>
<dbReference type="InterPro" id="IPR011604">
    <property type="entry name" value="PDDEXK-like_dom_sf"/>
</dbReference>
<dbReference type="Gene3D" id="1.10.275.40">
    <property type="match status" value="1"/>
</dbReference>
<dbReference type="GO" id="GO:0005524">
    <property type="term" value="F:ATP binding"/>
    <property type="evidence" value="ECO:0007669"/>
    <property type="project" value="UniProtKB-KW"/>
</dbReference>
<proteinExistence type="inferred from homology"/>
<evidence type="ECO:0000256" key="11">
    <source>
        <dbReference type="ARBA" id="ARBA00023204"/>
    </source>
</evidence>
<dbReference type="SMART" id="SM00488">
    <property type="entry name" value="DEXDc2"/>
    <property type="match status" value="1"/>
</dbReference>
<evidence type="ECO:0000256" key="12">
    <source>
        <dbReference type="ARBA" id="ARBA00023235"/>
    </source>
</evidence>
<protein>
    <submittedName>
        <fullName evidence="15">Rad3-related DNA helicase</fullName>
    </submittedName>
</protein>
<evidence type="ECO:0000259" key="14">
    <source>
        <dbReference type="PROSITE" id="PS51193"/>
    </source>
</evidence>
<dbReference type="GO" id="GO:0003678">
    <property type="term" value="F:DNA helicase activity"/>
    <property type="evidence" value="ECO:0007669"/>
    <property type="project" value="InterPro"/>
</dbReference>
<keyword evidence="4" id="KW-0227">DNA damage</keyword>
<keyword evidence="5" id="KW-0378">Hydrolase</keyword>
<keyword evidence="3" id="KW-0547">Nucleotide-binding</keyword>
<keyword evidence="2" id="KW-0479">Metal-binding</keyword>
<keyword evidence="16" id="KW-1185">Reference proteome</keyword>
<dbReference type="PANTHER" id="PTHR11472:SF34">
    <property type="entry name" value="REGULATOR OF TELOMERE ELONGATION HELICASE 1"/>
    <property type="match status" value="1"/>
</dbReference>
<dbReference type="GO" id="GO:0046872">
    <property type="term" value="F:metal ion binding"/>
    <property type="evidence" value="ECO:0007669"/>
    <property type="project" value="UniProtKB-KW"/>
</dbReference>
<sequence>MEEIKLSVHSLIDFVMRSGDIDNTFTGTSRMREGQKIHQKLQREYGKHYESEVVLKNETDYKEVHFVVEGRADGIYHGENEVLIDEIKSTTRDLNDLKYNSNPLHWAQAKCYGYFYCVKNYITEIKIQLTYYQVETKEIKKIVESFKVEELKDFYEELLDLYLDFSIMILKFKKLRDEHIEDLKFPFKEYRRGQRNMAVGVYRTIEEGKELFVEAPTGIGKTMSTIFPAIKAISRGLTDKIFYLTARSTTKEAASSAITRLSENGLQIKTVVITAKDKICINDEVKCNPVDCIYAKGHFDRVNKAIIDIYENENIIDLETIIEYSKKHRVCPMEFQLDMAIYSDIVICDYNYVFDPVVYLRRFFEGTVEKYTFLVDESHNLVDRGRDMYSYELSTNKIENIIKLLVENNFKIGDRLIKISDEISELYKLSKGKDFYIQNYLSEEFLDEIIVAMRLMERFLTSKKDSDFYDEMLELYFDFSKFIKISDYYAENYVTLVLERDGDIILKMVCLDTAPIFKYILKRAESSIFFSATLSPISFYAEVLGAKDYYELVLSSPFDPSNLSVGIVPISTRYQDREKNYNRIANVLENYTAKSGNYMLFFPSYKFLEEVYNRFNREDKNILKQDSSLSEVEREEFLSKFKEGSNLTAFVVLGGVFSEGIDLVGERLNGVAVVSVGLPGLSIERNLIKKYYDEREEKGFEYSYIYPGMNKVSQAAGRVIRSKEDKGSVLLIDDRFLKFPYRNLLPKSWGNISILNY</sequence>
<accession>A0A1M5R7X4</accession>
<evidence type="ECO:0000256" key="2">
    <source>
        <dbReference type="ARBA" id="ARBA00022723"/>
    </source>
</evidence>
<dbReference type="Pfam" id="PF13307">
    <property type="entry name" value="Helicase_C_2"/>
    <property type="match status" value="1"/>
</dbReference>
<evidence type="ECO:0000313" key="15">
    <source>
        <dbReference type="EMBL" id="SHH22447.1"/>
    </source>
</evidence>
<dbReference type="GO" id="GO:0006281">
    <property type="term" value="P:DNA repair"/>
    <property type="evidence" value="ECO:0007669"/>
    <property type="project" value="UniProtKB-KW"/>
</dbReference>
<dbReference type="Gene3D" id="3.40.50.300">
    <property type="entry name" value="P-loop containing nucleotide triphosphate hydrolases"/>
    <property type="match status" value="2"/>
</dbReference>
<dbReference type="SUPFAM" id="SSF52540">
    <property type="entry name" value="P-loop containing nucleoside triphosphate hydrolases"/>
    <property type="match status" value="1"/>
</dbReference>